<dbReference type="EMBL" id="RXGB01004067">
    <property type="protein sequence ID" value="TMW90613.1"/>
    <property type="molecule type" value="Genomic_DNA"/>
</dbReference>
<comment type="caution">
    <text evidence="1">The sequence shown here is derived from an EMBL/GenBank/DDBJ whole genome shotgun (WGS) entry which is preliminary data.</text>
</comment>
<sequence length="278" mass="30881">MAESFNSWILGARHKTIITMLEEIRVKVMRKIGQLREFSDTWITDISPMALKVLTENTTKSMQCNLEYNSEYGFEAEEEEMGEEQILVQPGQVLALLQHKLNHNRAQREEEVDQEVLQNKGRETEIGLTGTGRGRETTTESVNETRISGDVNGFGPTRRGRGTETDIFGRGRGIATSVARTGRGRGTDVAASAIDVPGATGEVKSPRMVGIGILITHSDFTVHNPGMPMNSPIVTENLGHHKPRSGLKWKGKDVVTQQGLQEMRENKIRRTRSNADDV</sequence>
<reference evidence="1" key="1">
    <citation type="submission" date="2019-05" db="EMBL/GenBank/DDBJ databases">
        <title>The de novo reference genome and transcriptome assemblies of the wild tomato species Solanum chilense.</title>
        <authorList>
            <person name="Stam R."/>
            <person name="Nosenko T."/>
            <person name="Hoerger A.C."/>
            <person name="Stephan W."/>
            <person name="Seidel M.A."/>
            <person name="Kuhn J.M.M."/>
            <person name="Haberer G."/>
            <person name="Tellier A."/>
        </authorList>
    </citation>
    <scope>NUCLEOTIDE SEQUENCE</scope>
    <source>
        <tissue evidence="1">Mature leaves</tissue>
    </source>
</reference>
<accession>A0A6N2BEP2</accession>
<gene>
    <name evidence="1" type="ORF">EJD97_015473</name>
</gene>
<proteinExistence type="predicted"/>
<evidence type="ECO:0000313" key="1">
    <source>
        <dbReference type="EMBL" id="TMW90613.1"/>
    </source>
</evidence>
<organism evidence="1">
    <name type="scientific">Solanum chilense</name>
    <name type="common">Tomato</name>
    <name type="synonym">Lycopersicon chilense</name>
    <dbReference type="NCBI Taxonomy" id="4083"/>
    <lineage>
        <taxon>Eukaryota</taxon>
        <taxon>Viridiplantae</taxon>
        <taxon>Streptophyta</taxon>
        <taxon>Embryophyta</taxon>
        <taxon>Tracheophyta</taxon>
        <taxon>Spermatophyta</taxon>
        <taxon>Magnoliopsida</taxon>
        <taxon>eudicotyledons</taxon>
        <taxon>Gunneridae</taxon>
        <taxon>Pentapetalae</taxon>
        <taxon>asterids</taxon>
        <taxon>lamiids</taxon>
        <taxon>Solanales</taxon>
        <taxon>Solanaceae</taxon>
        <taxon>Solanoideae</taxon>
        <taxon>Solaneae</taxon>
        <taxon>Solanum</taxon>
        <taxon>Solanum subgen. Lycopersicon</taxon>
    </lineage>
</organism>
<name>A0A6N2BEP2_SOLCI</name>
<dbReference type="AlphaFoldDB" id="A0A6N2BEP2"/>
<protein>
    <submittedName>
        <fullName evidence="1">Uncharacterized protein</fullName>
    </submittedName>
</protein>